<dbReference type="InterPro" id="IPR001763">
    <property type="entry name" value="Rhodanese-like_dom"/>
</dbReference>
<feature type="chain" id="PRO_5016760209" evidence="2">
    <location>
        <begin position="21"/>
        <end position="309"/>
    </location>
</feature>
<dbReference type="PANTHER" id="PTHR43855">
    <property type="entry name" value="THIOSULFATE SULFURTRANSFERASE"/>
    <property type="match status" value="1"/>
</dbReference>
<evidence type="ECO:0000313" key="4">
    <source>
        <dbReference type="EMBL" id="RBI84588.1"/>
    </source>
</evidence>
<dbReference type="SMART" id="SM00450">
    <property type="entry name" value="RHOD"/>
    <property type="match status" value="2"/>
</dbReference>
<keyword evidence="1" id="KW-0677">Repeat</keyword>
<accession>A0A365U7E7</accession>
<feature type="signal peptide" evidence="2">
    <location>
        <begin position="1"/>
        <end position="20"/>
    </location>
</feature>
<comment type="caution">
    <text evidence="4">The sequence shown here is derived from an EMBL/GenBank/DDBJ whole genome shotgun (WGS) entry which is preliminary data.</text>
</comment>
<evidence type="ECO:0000259" key="3">
    <source>
        <dbReference type="PROSITE" id="PS50206"/>
    </source>
</evidence>
<feature type="domain" description="Rhodanese" evidence="3">
    <location>
        <begin position="38"/>
        <end position="148"/>
    </location>
</feature>
<dbReference type="InterPro" id="IPR051126">
    <property type="entry name" value="Thiosulfate_sulfurtransferase"/>
</dbReference>
<dbReference type="OrthoDB" id="9781034at2"/>
<dbReference type="GO" id="GO:0016740">
    <property type="term" value="F:transferase activity"/>
    <property type="evidence" value="ECO:0007669"/>
    <property type="project" value="UniProtKB-KW"/>
</dbReference>
<evidence type="ECO:0000256" key="1">
    <source>
        <dbReference type="ARBA" id="ARBA00022737"/>
    </source>
</evidence>
<name>A0A365U7E7_9RHOB</name>
<sequence>MKSLSLATLTALALALPAAASTGFGPLLTPVALQEARGASEPLVIDIRGDAYAEGHIPGAVSAPYALFRGPEENPGQLVPEDTLQETLRSLGVTNDRPVVVVHEGADATDFGAAARVYWTLKSSGVSRLAILNGGVKAWKLAGLPTTTRATKAVPSEFEVTFSDRWLATTDEVARIVEGSGDALLLDARPASFWQGNKSHPAAARPGTLPQSEYFEHASWFSDDPAIVSAADARRLAEAQGFTGAETLVSFCNTGHWAATNWFALSELAGIENVKLYPESMVGYSRAGHEMANVPGLFRNLVNQVRGIF</sequence>
<feature type="domain" description="Rhodanese" evidence="3">
    <location>
        <begin position="179"/>
        <end position="293"/>
    </location>
</feature>
<reference evidence="4 5" key="1">
    <citation type="submission" date="2018-07" db="EMBL/GenBank/DDBJ databases">
        <title>Rhodosalinus sp. strain E84T genomic sequence and assembly.</title>
        <authorList>
            <person name="Liu Z.-W."/>
            <person name="Lu D.-C."/>
        </authorList>
    </citation>
    <scope>NUCLEOTIDE SEQUENCE [LARGE SCALE GENOMIC DNA]</scope>
    <source>
        <strain evidence="4 5">E84</strain>
    </source>
</reference>
<keyword evidence="4" id="KW-0808">Transferase</keyword>
<dbReference type="PROSITE" id="PS50206">
    <property type="entry name" value="RHODANESE_3"/>
    <property type="match status" value="2"/>
</dbReference>
<dbReference type="AlphaFoldDB" id="A0A365U7E7"/>
<protein>
    <submittedName>
        <fullName evidence="4">Sulfurtransferase</fullName>
    </submittedName>
</protein>
<dbReference type="SUPFAM" id="SSF52821">
    <property type="entry name" value="Rhodanese/Cell cycle control phosphatase"/>
    <property type="match status" value="2"/>
</dbReference>
<evidence type="ECO:0000256" key="2">
    <source>
        <dbReference type="SAM" id="SignalP"/>
    </source>
</evidence>
<dbReference type="CDD" id="cd01448">
    <property type="entry name" value="TST_Repeat_1"/>
    <property type="match status" value="1"/>
</dbReference>
<dbReference type="Proteomes" id="UP000253370">
    <property type="component" value="Unassembled WGS sequence"/>
</dbReference>
<dbReference type="Pfam" id="PF00581">
    <property type="entry name" value="Rhodanese"/>
    <property type="match status" value="2"/>
</dbReference>
<keyword evidence="5" id="KW-1185">Reference proteome</keyword>
<dbReference type="EMBL" id="QNTQ01000010">
    <property type="protein sequence ID" value="RBI84588.1"/>
    <property type="molecule type" value="Genomic_DNA"/>
</dbReference>
<keyword evidence="2" id="KW-0732">Signal</keyword>
<proteinExistence type="predicted"/>
<evidence type="ECO:0000313" key="5">
    <source>
        <dbReference type="Proteomes" id="UP000253370"/>
    </source>
</evidence>
<organism evidence="4 5">
    <name type="scientific">Rhodosalinus halophilus</name>
    <dbReference type="NCBI Taxonomy" id="2259333"/>
    <lineage>
        <taxon>Bacteria</taxon>
        <taxon>Pseudomonadati</taxon>
        <taxon>Pseudomonadota</taxon>
        <taxon>Alphaproteobacteria</taxon>
        <taxon>Rhodobacterales</taxon>
        <taxon>Paracoccaceae</taxon>
        <taxon>Rhodosalinus</taxon>
    </lineage>
</organism>
<dbReference type="RefSeq" id="WP_113289627.1">
    <property type="nucleotide sequence ID" value="NZ_QNTQ01000010.1"/>
</dbReference>
<dbReference type="Gene3D" id="3.40.250.10">
    <property type="entry name" value="Rhodanese-like domain"/>
    <property type="match status" value="2"/>
</dbReference>
<dbReference type="InterPro" id="IPR036873">
    <property type="entry name" value="Rhodanese-like_dom_sf"/>
</dbReference>
<dbReference type="PANTHER" id="PTHR43855:SF1">
    <property type="entry name" value="THIOSULFATE SULFURTRANSFERASE"/>
    <property type="match status" value="1"/>
</dbReference>
<gene>
    <name evidence="4" type="ORF">DRV85_11565</name>
</gene>